<dbReference type="InterPro" id="IPR003593">
    <property type="entry name" value="AAA+_ATPase"/>
</dbReference>
<dbReference type="Proteomes" id="UP000315377">
    <property type="component" value="Chromosome"/>
</dbReference>
<dbReference type="AlphaFoldDB" id="A0AAP9DWD8"/>
<keyword evidence="12" id="KW-1185">Reference proteome</keyword>
<reference evidence="9 12" key="2">
    <citation type="submission" date="2022-05" db="EMBL/GenBank/DDBJ databases">
        <title>Genome Sequencing of Bee-Associated Microbes.</title>
        <authorList>
            <person name="Dunlap C."/>
        </authorList>
    </citation>
    <scope>NUCLEOTIDE SEQUENCE [LARGE SCALE GENOMIC DNA]</scope>
    <source>
        <strain evidence="9 12">NRRL B-14613</strain>
    </source>
</reference>
<evidence type="ECO:0000313" key="12">
    <source>
        <dbReference type="Proteomes" id="UP001209276"/>
    </source>
</evidence>
<dbReference type="GeneID" id="76998152"/>
<dbReference type="InterPro" id="IPR015856">
    <property type="entry name" value="ABC_transpr_CbiO/EcfA_su"/>
</dbReference>
<feature type="domain" description="ABC transporter" evidence="8">
    <location>
        <begin position="9"/>
        <end position="241"/>
    </location>
</feature>
<evidence type="ECO:0000256" key="5">
    <source>
        <dbReference type="ARBA" id="ARBA00022840"/>
    </source>
</evidence>
<keyword evidence="4" id="KW-0547">Nucleotide-binding</keyword>
<evidence type="ECO:0000313" key="10">
    <source>
        <dbReference type="EMBL" id="QDM45419.1"/>
    </source>
</evidence>
<dbReference type="CDD" id="cd03225">
    <property type="entry name" value="ABC_cobalt_CbiO_domain1"/>
    <property type="match status" value="2"/>
</dbReference>
<evidence type="ECO:0000256" key="2">
    <source>
        <dbReference type="ARBA" id="ARBA00022448"/>
    </source>
</evidence>
<dbReference type="PROSITE" id="PS50893">
    <property type="entry name" value="ABC_TRANSPORTER_2"/>
    <property type="match status" value="2"/>
</dbReference>
<keyword evidence="6" id="KW-1278">Translocase</keyword>
<gene>
    <name evidence="10" type="ORF">FLT43_19510</name>
    <name evidence="9" type="ORF">M5W83_14440</name>
</gene>
<dbReference type="InterPro" id="IPR027417">
    <property type="entry name" value="P-loop_NTPase"/>
</dbReference>
<evidence type="ECO:0000256" key="3">
    <source>
        <dbReference type="ARBA" id="ARBA00022475"/>
    </source>
</evidence>
<feature type="domain" description="ABC transporter" evidence="8">
    <location>
        <begin position="279"/>
        <end position="535"/>
    </location>
</feature>
<dbReference type="SMART" id="SM00382">
    <property type="entry name" value="AAA"/>
    <property type="match status" value="2"/>
</dbReference>
<name>A0AAP9DWD8_PANTH</name>
<dbReference type="PANTHER" id="PTHR43553:SF24">
    <property type="entry name" value="ENERGY-COUPLING FACTOR TRANSPORTER ATP-BINDING PROTEIN ECFA1"/>
    <property type="match status" value="1"/>
</dbReference>
<keyword evidence="2" id="KW-0813">Transport</keyword>
<evidence type="ECO:0000256" key="4">
    <source>
        <dbReference type="ARBA" id="ARBA00022741"/>
    </source>
</evidence>
<dbReference type="GO" id="GO:0043190">
    <property type="term" value="C:ATP-binding cassette (ABC) transporter complex"/>
    <property type="evidence" value="ECO:0007669"/>
    <property type="project" value="TreeGrafter"/>
</dbReference>
<dbReference type="GO" id="GO:0016887">
    <property type="term" value="F:ATP hydrolysis activity"/>
    <property type="evidence" value="ECO:0007669"/>
    <property type="project" value="InterPro"/>
</dbReference>
<dbReference type="GO" id="GO:0005524">
    <property type="term" value="F:ATP binding"/>
    <property type="evidence" value="ECO:0007669"/>
    <property type="project" value="UniProtKB-KW"/>
</dbReference>
<dbReference type="EMBL" id="CP041405">
    <property type="protein sequence ID" value="QDM45419.1"/>
    <property type="molecule type" value="Genomic_DNA"/>
</dbReference>
<sequence length="536" mass="57942">MELLREEVMRIERVTFTYLGADEPALRDCSFTLHRGDIVYIAGANGSGKTTLCKLLAGVMQPHEGTLQGKTEPPEGQPPAVAGLALQDADSQLIVGTVEDELAFAPENMGVSADEVMRRVEEQLDAFGLQALREAPITDLSGGEKQRTAIAAVKAMEPELLILDQAWSHLDAASRERLLKTLRTGQQAGRTAVLAGARLEDWIGQLPDVRLLLLEEGRIILDGALQEAEAAGALNKLRTSTAARPSCQPIAVPDDRGSGVIAHRSAQLIGEYSGEAPILQVRDVSFRYGKRRKDKDNARSNVRGQALREVSFELYPGQCMLLRGPNGAGKSTLFKLLTKGMPRQAGRMSGEIRLAGKLLPRCSVYEAARLIGYVPQQPEAGLFGRTVEEEVLDAAAMAWRSTRLHAPLPPAQAYREESVAAMAEELLRATGLSRYRRRHPHDLPAGATRLLSVGLAGLHRPALLLLDEPTAGLDAGSAALIRDWCLAQAERGCGLIVITHDDIWDEAAYPQLAAAYMEAGCWLGAAGQRSAGPEQR</sequence>
<dbReference type="InterPro" id="IPR003439">
    <property type="entry name" value="ABC_transporter-like_ATP-bd"/>
</dbReference>
<keyword evidence="5 10" id="KW-0067">ATP-binding</keyword>
<evidence type="ECO:0000256" key="6">
    <source>
        <dbReference type="ARBA" id="ARBA00022967"/>
    </source>
</evidence>
<accession>A0AAP9DWD8</accession>
<evidence type="ECO:0000313" key="11">
    <source>
        <dbReference type="Proteomes" id="UP000315377"/>
    </source>
</evidence>
<evidence type="ECO:0000256" key="7">
    <source>
        <dbReference type="ARBA" id="ARBA00023136"/>
    </source>
</evidence>
<dbReference type="Gene3D" id="3.40.50.300">
    <property type="entry name" value="P-loop containing nucleotide triphosphate hydrolases"/>
    <property type="match status" value="2"/>
</dbReference>
<keyword evidence="7" id="KW-0472">Membrane</keyword>
<evidence type="ECO:0000313" key="9">
    <source>
        <dbReference type="EMBL" id="MCY9608344.1"/>
    </source>
</evidence>
<dbReference type="PANTHER" id="PTHR43553">
    <property type="entry name" value="HEAVY METAL TRANSPORTER"/>
    <property type="match status" value="1"/>
</dbReference>
<proteinExistence type="inferred from homology"/>
<reference evidence="10 11" key="1">
    <citation type="submission" date="2019-07" db="EMBL/GenBank/DDBJ databases">
        <title>Paenibacillus thiaminolyticus NRRL B-4156.</title>
        <authorList>
            <person name="Hehnly C."/>
            <person name="Zhang L."/>
        </authorList>
    </citation>
    <scope>NUCLEOTIDE SEQUENCE [LARGE SCALE GENOMIC DNA]</scope>
    <source>
        <strain evidence="10 11">NRRL B-4156</strain>
    </source>
</reference>
<evidence type="ECO:0000256" key="1">
    <source>
        <dbReference type="ARBA" id="ARBA00005417"/>
    </source>
</evidence>
<keyword evidence="3" id="KW-1003">Cell membrane</keyword>
<evidence type="ECO:0000259" key="8">
    <source>
        <dbReference type="PROSITE" id="PS50893"/>
    </source>
</evidence>
<dbReference type="GO" id="GO:0042626">
    <property type="term" value="F:ATPase-coupled transmembrane transporter activity"/>
    <property type="evidence" value="ECO:0007669"/>
    <property type="project" value="TreeGrafter"/>
</dbReference>
<protein>
    <submittedName>
        <fullName evidence="9">ATP-binding cassette domain-containing protein</fullName>
    </submittedName>
    <submittedName>
        <fullName evidence="10">Energy-coupling factor ABC transporter ATP-binding protein</fullName>
    </submittedName>
</protein>
<dbReference type="InterPro" id="IPR050095">
    <property type="entry name" value="ECF_ABC_transporter_ATP-bd"/>
</dbReference>
<organism evidence="10 11">
    <name type="scientific">Paenibacillus thiaminolyticus</name>
    <name type="common">Bacillus thiaminolyticus</name>
    <dbReference type="NCBI Taxonomy" id="49283"/>
    <lineage>
        <taxon>Bacteria</taxon>
        <taxon>Bacillati</taxon>
        <taxon>Bacillota</taxon>
        <taxon>Bacilli</taxon>
        <taxon>Bacillales</taxon>
        <taxon>Paenibacillaceae</taxon>
        <taxon>Paenibacillus</taxon>
    </lineage>
</organism>
<dbReference type="Proteomes" id="UP001209276">
    <property type="component" value="Unassembled WGS sequence"/>
</dbReference>
<comment type="similarity">
    <text evidence="1">Belongs to the ABC transporter superfamily.</text>
</comment>
<dbReference type="Pfam" id="PF00005">
    <property type="entry name" value="ABC_tran"/>
    <property type="match status" value="2"/>
</dbReference>
<dbReference type="RefSeq" id="WP_087444005.1">
    <property type="nucleotide sequence ID" value="NZ_CABMNB010000039.1"/>
</dbReference>
<dbReference type="SUPFAM" id="SSF52540">
    <property type="entry name" value="P-loop containing nucleoside triphosphate hydrolases"/>
    <property type="match status" value="2"/>
</dbReference>
<dbReference type="EMBL" id="JAMDMM010000024">
    <property type="protein sequence ID" value="MCY9608344.1"/>
    <property type="molecule type" value="Genomic_DNA"/>
</dbReference>